<organism evidence="2 3">
    <name type="scientific">Tulasnella calospora MUT 4182</name>
    <dbReference type="NCBI Taxonomy" id="1051891"/>
    <lineage>
        <taxon>Eukaryota</taxon>
        <taxon>Fungi</taxon>
        <taxon>Dikarya</taxon>
        <taxon>Basidiomycota</taxon>
        <taxon>Agaricomycotina</taxon>
        <taxon>Agaricomycetes</taxon>
        <taxon>Cantharellales</taxon>
        <taxon>Tulasnellaceae</taxon>
        <taxon>Tulasnella</taxon>
    </lineage>
</organism>
<reference evidence="2 3" key="1">
    <citation type="submission" date="2014-04" db="EMBL/GenBank/DDBJ databases">
        <authorList>
            <consortium name="DOE Joint Genome Institute"/>
            <person name="Kuo A."/>
            <person name="Girlanda M."/>
            <person name="Perotto S."/>
            <person name="Kohler A."/>
            <person name="Nagy L.G."/>
            <person name="Floudas D."/>
            <person name="Copeland A."/>
            <person name="Barry K.W."/>
            <person name="Cichocki N."/>
            <person name="Veneault-Fourrey C."/>
            <person name="LaButti K."/>
            <person name="Lindquist E.A."/>
            <person name="Lipzen A."/>
            <person name="Lundell T."/>
            <person name="Morin E."/>
            <person name="Murat C."/>
            <person name="Sun H."/>
            <person name="Tunlid A."/>
            <person name="Henrissat B."/>
            <person name="Grigoriev I.V."/>
            <person name="Hibbett D.S."/>
            <person name="Martin F."/>
            <person name="Nordberg H.P."/>
            <person name="Cantor M.N."/>
            <person name="Hua S.X."/>
        </authorList>
    </citation>
    <scope>NUCLEOTIDE SEQUENCE [LARGE SCALE GENOMIC DNA]</scope>
    <source>
        <strain evidence="2 3">MUT 4182</strain>
    </source>
</reference>
<evidence type="ECO:0000313" key="2">
    <source>
        <dbReference type="EMBL" id="KIO24669.1"/>
    </source>
</evidence>
<dbReference type="Proteomes" id="UP000054248">
    <property type="component" value="Unassembled WGS sequence"/>
</dbReference>
<evidence type="ECO:0000313" key="3">
    <source>
        <dbReference type="Proteomes" id="UP000054248"/>
    </source>
</evidence>
<sequence length="79" mass="8303">MEDVNIGLPVEHQYATGYQARQPLAESTLRRSPISRSQGSPSRRSGNPVAQVPRPHPGSGGAGHSFPLPGALAADSSWT</sequence>
<name>A0A0C3QGL1_9AGAM</name>
<proteinExistence type="predicted"/>
<evidence type="ECO:0000256" key="1">
    <source>
        <dbReference type="SAM" id="MobiDB-lite"/>
    </source>
</evidence>
<feature type="compositionally biased region" description="Low complexity" evidence="1">
    <location>
        <begin position="30"/>
        <end position="46"/>
    </location>
</feature>
<protein>
    <submittedName>
        <fullName evidence="2">Uncharacterized protein</fullName>
    </submittedName>
</protein>
<keyword evidence="3" id="KW-1185">Reference proteome</keyword>
<dbReference type="EMBL" id="KN823056">
    <property type="protein sequence ID" value="KIO24669.1"/>
    <property type="molecule type" value="Genomic_DNA"/>
</dbReference>
<accession>A0A0C3QGL1</accession>
<dbReference type="HOGENOM" id="CLU_2607765_0_0_1"/>
<feature type="region of interest" description="Disordered" evidence="1">
    <location>
        <begin position="1"/>
        <end position="79"/>
    </location>
</feature>
<gene>
    <name evidence="2" type="ORF">M407DRAFT_98717</name>
</gene>
<dbReference type="AlphaFoldDB" id="A0A0C3QGL1"/>
<reference evidence="3" key="2">
    <citation type="submission" date="2015-01" db="EMBL/GenBank/DDBJ databases">
        <title>Evolutionary Origins and Diversification of the Mycorrhizal Mutualists.</title>
        <authorList>
            <consortium name="DOE Joint Genome Institute"/>
            <consortium name="Mycorrhizal Genomics Consortium"/>
            <person name="Kohler A."/>
            <person name="Kuo A."/>
            <person name="Nagy L.G."/>
            <person name="Floudas D."/>
            <person name="Copeland A."/>
            <person name="Barry K.W."/>
            <person name="Cichocki N."/>
            <person name="Veneault-Fourrey C."/>
            <person name="LaButti K."/>
            <person name="Lindquist E.A."/>
            <person name="Lipzen A."/>
            <person name="Lundell T."/>
            <person name="Morin E."/>
            <person name="Murat C."/>
            <person name="Riley R."/>
            <person name="Ohm R."/>
            <person name="Sun H."/>
            <person name="Tunlid A."/>
            <person name="Henrissat B."/>
            <person name="Grigoriev I.V."/>
            <person name="Hibbett D.S."/>
            <person name="Martin F."/>
        </authorList>
    </citation>
    <scope>NUCLEOTIDE SEQUENCE [LARGE SCALE GENOMIC DNA]</scope>
    <source>
        <strain evidence="3">MUT 4182</strain>
    </source>
</reference>